<dbReference type="Gene3D" id="1.50.10.10">
    <property type="match status" value="1"/>
</dbReference>
<dbReference type="InterPro" id="IPR010905">
    <property type="entry name" value="Glyco_hydro_88"/>
</dbReference>
<reference evidence="4" key="1">
    <citation type="journal article" date="2012" name="Science">
        <title>The Paleozoic origin of enzymatic lignin decomposition reconstructed from 31 fungal genomes.</title>
        <authorList>
            <person name="Floudas D."/>
            <person name="Binder M."/>
            <person name="Riley R."/>
            <person name="Barry K."/>
            <person name="Blanchette R.A."/>
            <person name="Henrissat B."/>
            <person name="Martinez A.T."/>
            <person name="Otillar R."/>
            <person name="Spatafora J.W."/>
            <person name="Yadav J.S."/>
            <person name="Aerts A."/>
            <person name="Benoit I."/>
            <person name="Boyd A."/>
            <person name="Carlson A."/>
            <person name="Copeland A."/>
            <person name="Coutinho P.M."/>
            <person name="de Vries R.P."/>
            <person name="Ferreira P."/>
            <person name="Findley K."/>
            <person name="Foster B."/>
            <person name="Gaskell J."/>
            <person name="Glotzer D."/>
            <person name="Gorecki P."/>
            <person name="Heitman J."/>
            <person name="Hesse C."/>
            <person name="Hori C."/>
            <person name="Igarashi K."/>
            <person name="Jurgens J.A."/>
            <person name="Kallen N."/>
            <person name="Kersten P."/>
            <person name="Kohler A."/>
            <person name="Kuees U."/>
            <person name="Kumar T.K.A."/>
            <person name="Kuo A."/>
            <person name="LaButti K."/>
            <person name="Larrondo L.F."/>
            <person name="Lindquist E."/>
            <person name="Ling A."/>
            <person name="Lombard V."/>
            <person name="Lucas S."/>
            <person name="Lundell T."/>
            <person name="Martin R."/>
            <person name="McLaughlin D.J."/>
            <person name="Morgenstern I."/>
            <person name="Morin E."/>
            <person name="Murat C."/>
            <person name="Nagy L.G."/>
            <person name="Nolan M."/>
            <person name="Ohm R.A."/>
            <person name="Patyshakuliyeva A."/>
            <person name="Rokas A."/>
            <person name="Ruiz-Duenas F.J."/>
            <person name="Sabat G."/>
            <person name="Salamov A."/>
            <person name="Samejima M."/>
            <person name="Schmutz J."/>
            <person name="Slot J.C."/>
            <person name="St John F."/>
            <person name="Stenlid J."/>
            <person name="Sun H."/>
            <person name="Sun S."/>
            <person name="Syed K."/>
            <person name="Tsang A."/>
            <person name="Wiebenga A."/>
            <person name="Young D."/>
            <person name="Pisabarro A."/>
            <person name="Eastwood D.C."/>
            <person name="Martin F."/>
            <person name="Cullen D."/>
            <person name="Grigoriev I.V."/>
            <person name="Hibbett D.S."/>
        </authorList>
    </citation>
    <scope>NUCLEOTIDE SEQUENCE [LARGE SCALE GENOMIC DNA]</scope>
    <source>
        <strain evidence="4">RWD-64-598 SS2</strain>
    </source>
</reference>
<feature type="chain" id="PRO_5024391839" evidence="2">
    <location>
        <begin position="21"/>
        <end position="409"/>
    </location>
</feature>
<feature type="signal peptide" evidence="2">
    <location>
        <begin position="1"/>
        <end position="20"/>
    </location>
</feature>
<dbReference type="SUPFAM" id="SSF48208">
    <property type="entry name" value="Six-hairpin glycosidases"/>
    <property type="match status" value="1"/>
</dbReference>
<dbReference type="OMA" id="LATHSWE"/>
<keyword evidence="2" id="KW-0732">Signal</keyword>
<protein>
    <submittedName>
        <fullName evidence="3">Six-hairpin glycosidase</fullName>
    </submittedName>
</protein>
<gene>
    <name evidence="3" type="ORF">CONPUDRAFT_153701</name>
</gene>
<dbReference type="Pfam" id="PF07470">
    <property type="entry name" value="Glyco_hydro_88"/>
    <property type="match status" value="1"/>
</dbReference>
<dbReference type="GO" id="GO:0005975">
    <property type="term" value="P:carbohydrate metabolic process"/>
    <property type="evidence" value="ECO:0007669"/>
    <property type="project" value="InterPro"/>
</dbReference>
<keyword evidence="1" id="KW-0378">Hydrolase</keyword>
<sequence length="409" mass="44343">MLRLLPAVVAFLSFTQGAVSLRPQHHTRAAHDLTIRADALASAKADVESFLGSDKGDMIRSAMFSSIRTSWEQGTAAGGVLEYDNPEYSVFGSAPFSNNGAETPLIPLQFALSAAVRQTADGRLSQNIGDALDGAALDGASSGSVVLMGTFTDVDRKEYWANASARELDYVLNVAPRTSTGAISHRADSKQYWADGVYMGFPFIAYYGAVTSNQTLLQIAYDQCRLYRDALLIDGPTGKLWAHIYDDSTKTWSDEGIWGTGNAWAALGILRVAVTIEKTEHAQHMTNQTTELYAWVKEILDGEFAAINDDNLFPDYITGGPNFSDAATSAALASVAFRAATLHPETFGLNYTLKADKVRQAVLDNLTELGTISPIVDPLVWDQVGTLSTESQAFGLMMVAAWRDWVFPL</sequence>
<dbReference type="EMBL" id="JH711578">
    <property type="protein sequence ID" value="EIW81155.1"/>
    <property type="molecule type" value="Genomic_DNA"/>
</dbReference>
<proteinExistence type="predicted"/>
<evidence type="ECO:0000256" key="2">
    <source>
        <dbReference type="SAM" id="SignalP"/>
    </source>
</evidence>
<dbReference type="InterPro" id="IPR008928">
    <property type="entry name" value="6-hairpin_glycosidase_sf"/>
</dbReference>
<keyword evidence="4" id="KW-1185">Reference proteome</keyword>
<dbReference type="PANTHER" id="PTHR41814">
    <property type="entry name" value="EXPRESSED PROTEIN"/>
    <property type="match status" value="1"/>
</dbReference>
<evidence type="ECO:0000313" key="3">
    <source>
        <dbReference type="EMBL" id="EIW81155.1"/>
    </source>
</evidence>
<dbReference type="Proteomes" id="UP000053558">
    <property type="component" value="Unassembled WGS sequence"/>
</dbReference>
<dbReference type="KEGG" id="cput:CONPUDRAFT_153701"/>
<evidence type="ECO:0000313" key="4">
    <source>
        <dbReference type="Proteomes" id="UP000053558"/>
    </source>
</evidence>
<dbReference type="RefSeq" id="XP_007768567.1">
    <property type="nucleotide sequence ID" value="XM_007770377.1"/>
</dbReference>
<dbReference type="OrthoDB" id="4138492at2759"/>
<dbReference type="GO" id="GO:0016798">
    <property type="term" value="F:hydrolase activity, acting on glycosyl bonds"/>
    <property type="evidence" value="ECO:0007669"/>
    <property type="project" value="UniProtKB-KW"/>
</dbReference>
<accession>A0A5M3MR73</accession>
<dbReference type="AlphaFoldDB" id="A0A5M3MR73"/>
<dbReference type="PANTHER" id="PTHR41814:SF1">
    <property type="entry name" value="CELLULASE"/>
    <property type="match status" value="1"/>
</dbReference>
<dbReference type="InterPro" id="IPR012341">
    <property type="entry name" value="6hp_glycosidase-like_sf"/>
</dbReference>
<evidence type="ECO:0000256" key="1">
    <source>
        <dbReference type="ARBA" id="ARBA00022801"/>
    </source>
</evidence>
<name>A0A5M3MR73_CONPW</name>
<dbReference type="GeneID" id="19203162"/>
<keyword evidence="3" id="KW-0326">Glycosidase</keyword>
<organism evidence="3 4">
    <name type="scientific">Coniophora puteana (strain RWD-64-598)</name>
    <name type="common">Brown rot fungus</name>
    <dbReference type="NCBI Taxonomy" id="741705"/>
    <lineage>
        <taxon>Eukaryota</taxon>
        <taxon>Fungi</taxon>
        <taxon>Dikarya</taxon>
        <taxon>Basidiomycota</taxon>
        <taxon>Agaricomycotina</taxon>
        <taxon>Agaricomycetes</taxon>
        <taxon>Agaricomycetidae</taxon>
        <taxon>Boletales</taxon>
        <taxon>Coniophorineae</taxon>
        <taxon>Coniophoraceae</taxon>
        <taxon>Coniophora</taxon>
    </lineage>
</organism>
<comment type="caution">
    <text evidence="3">The sequence shown here is derived from an EMBL/GenBank/DDBJ whole genome shotgun (WGS) entry which is preliminary data.</text>
</comment>